<evidence type="ECO:0000256" key="1">
    <source>
        <dbReference type="ARBA" id="ARBA00022448"/>
    </source>
</evidence>
<dbReference type="eggNOG" id="COG2863">
    <property type="taxonomic scope" value="Bacteria"/>
</dbReference>
<dbReference type="HOGENOM" id="CLU_076280_2_0_4"/>
<dbReference type="GO" id="GO:0020037">
    <property type="term" value="F:heme binding"/>
    <property type="evidence" value="ECO:0007669"/>
    <property type="project" value="InterPro"/>
</dbReference>
<dbReference type="SUPFAM" id="SSF46626">
    <property type="entry name" value="Cytochrome c"/>
    <property type="match status" value="2"/>
</dbReference>
<reference evidence="9 10" key="1">
    <citation type="journal article" date="2012" name="Stand. Genomic Sci.">
        <title>Complete genome sequence of Polynucleobacter necessarius subsp. asymbioticus type strain (QLW-P1DMWA-1(T)).</title>
        <authorList>
            <person name="Meincke L."/>
            <person name="Copeland A."/>
            <person name="Lapidus A."/>
            <person name="Lucas S."/>
            <person name="Berry K.W."/>
            <person name="Del Rio T.G."/>
            <person name="Hammon N."/>
            <person name="Dalin E."/>
            <person name="Tice H."/>
            <person name="Pitluck S."/>
            <person name="Richardson P."/>
            <person name="Bruce D."/>
            <person name="Goodwin L."/>
            <person name="Han C."/>
            <person name="Tapia R."/>
            <person name="Detter J.C."/>
            <person name="Schmutz J."/>
            <person name="Brettin T."/>
            <person name="Larimer F."/>
            <person name="Land M."/>
            <person name="Hauser L."/>
            <person name="Kyrpides N.C."/>
            <person name="Ivanova N."/>
            <person name="Goker M."/>
            <person name="Woyke T."/>
            <person name="Wu Q.L."/>
            <person name="Pockl M."/>
            <person name="Hahn M.W."/>
            <person name="Klenk H.P."/>
        </authorList>
    </citation>
    <scope>NUCLEOTIDE SEQUENCE [LARGE SCALE GENOMIC DNA]</scope>
    <source>
        <strain evidence="10">DSM 18221 / CIP 109841 / QLW-P1DMWA-1</strain>
    </source>
</reference>
<gene>
    <name evidence="9" type="ordered locus">Pnuc_0546</name>
</gene>
<evidence type="ECO:0000256" key="3">
    <source>
        <dbReference type="ARBA" id="ARBA00022723"/>
    </source>
</evidence>
<feature type="domain" description="Cytochrome c" evidence="8">
    <location>
        <begin position="143"/>
        <end position="249"/>
    </location>
</feature>
<dbReference type="InterPro" id="IPR009056">
    <property type="entry name" value="Cyt_c-like_dom"/>
</dbReference>
<dbReference type="Gene3D" id="1.10.760.10">
    <property type="entry name" value="Cytochrome c-like domain"/>
    <property type="match status" value="2"/>
</dbReference>
<keyword evidence="5 6" id="KW-0408">Iron</keyword>
<keyword evidence="7" id="KW-0732">Signal</keyword>
<feature type="domain" description="Cytochrome c" evidence="8">
    <location>
        <begin position="47"/>
        <end position="131"/>
    </location>
</feature>
<dbReference type="PROSITE" id="PS51257">
    <property type="entry name" value="PROKAR_LIPOPROTEIN"/>
    <property type="match status" value="1"/>
</dbReference>
<evidence type="ECO:0000256" key="7">
    <source>
        <dbReference type="SAM" id="SignalP"/>
    </source>
</evidence>
<organism evidence="9 10">
    <name type="scientific">Polynucleobacter asymbioticus (strain DSM 18221 / CIP 109841 / QLW-P1DMWA-1)</name>
    <name type="common">Polynucleobacter necessarius subsp. asymbioticus</name>
    <dbReference type="NCBI Taxonomy" id="312153"/>
    <lineage>
        <taxon>Bacteria</taxon>
        <taxon>Pseudomonadati</taxon>
        <taxon>Pseudomonadota</taxon>
        <taxon>Betaproteobacteria</taxon>
        <taxon>Burkholderiales</taxon>
        <taxon>Burkholderiaceae</taxon>
        <taxon>Polynucleobacter</taxon>
    </lineage>
</organism>
<keyword evidence="3 6" id="KW-0479">Metal-binding</keyword>
<evidence type="ECO:0000256" key="4">
    <source>
        <dbReference type="ARBA" id="ARBA00022982"/>
    </source>
</evidence>
<evidence type="ECO:0000256" key="2">
    <source>
        <dbReference type="ARBA" id="ARBA00022617"/>
    </source>
</evidence>
<dbReference type="PANTHER" id="PTHR33751">
    <property type="entry name" value="CBB3-TYPE CYTOCHROME C OXIDASE SUBUNIT FIXP"/>
    <property type="match status" value="1"/>
</dbReference>
<protein>
    <submittedName>
        <fullName evidence="9">Cytochrome c, class I</fullName>
    </submittedName>
</protein>
<feature type="signal peptide" evidence="7">
    <location>
        <begin position="1"/>
        <end position="23"/>
    </location>
</feature>
<evidence type="ECO:0000256" key="5">
    <source>
        <dbReference type="ARBA" id="ARBA00023004"/>
    </source>
</evidence>
<dbReference type="Pfam" id="PF00034">
    <property type="entry name" value="Cytochrom_C"/>
    <property type="match status" value="2"/>
</dbReference>
<name>A4SWA2_POLAQ</name>
<evidence type="ECO:0000313" key="9">
    <source>
        <dbReference type="EMBL" id="ABP33766.1"/>
    </source>
</evidence>
<keyword evidence="1" id="KW-0813">Transport</keyword>
<dbReference type="EMBL" id="CP000655">
    <property type="protein sequence ID" value="ABP33766.1"/>
    <property type="molecule type" value="Genomic_DNA"/>
</dbReference>
<accession>A4SWA2</accession>
<sequence>MIGRSQVASSLVIAFSFSVAALAGCTYFNNIPPVTTLENPTRSRTLGDYEVAGNVLAVQVCAACHGVNGQSHSPMVPNLAGQQKDYLVNQLQDYRDHSRSNFYGVRYMWGMAGPLKDKQIQELADYFSKQAPMKIANTGLEDPQLVRGKEIFEKGIPEQGVIQCNSCHGPNGEGMATFPRIAGQHAFYLTQQLKVWQHPDQKRFMEVGGNTWAPRTITFARPRGVLMQNNVKNLSDADAEAVAAYLNTL</sequence>
<keyword evidence="2 6" id="KW-0349">Heme</keyword>
<dbReference type="InterPro" id="IPR036909">
    <property type="entry name" value="Cyt_c-like_dom_sf"/>
</dbReference>
<dbReference type="AlphaFoldDB" id="A4SWA2"/>
<feature type="chain" id="PRO_5002673658" evidence="7">
    <location>
        <begin position="24"/>
        <end position="249"/>
    </location>
</feature>
<dbReference type="Proteomes" id="UP000000231">
    <property type="component" value="Chromosome"/>
</dbReference>
<keyword evidence="4" id="KW-0249">Electron transport</keyword>
<dbReference type="PROSITE" id="PS51007">
    <property type="entry name" value="CYTC"/>
    <property type="match status" value="2"/>
</dbReference>
<dbReference type="KEGG" id="pnu:Pnuc_0546"/>
<dbReference type="GO" id="GO:0046872">
    <property type="term" value="F:metal ion binding"/>
    <property type="evidence" value="ECO:0007669"/>
    <property type="project" value="UniProtKB-KW"/>
</dbReference>
<proteinExistence type="predicted"/>
<dbReference type="InterPro" id="IPR050597">
    <property type="entry name" value="Cytochrome_c_Oxidase_Subunit"/>
</dbReference>
<dbReference type="PANTHER" id="PTHR33751:SF9">
    <property type="entry name" value="CYTOCHROME C4"/>
    <property type="match status" value="1"/>
</dbReference>
<evidence type="ECO:0000256" key="6">
    <source>
        <dbReference type="PROSITE-ProRule" id="PRU00433"/>
    </source>
</evidence>
<keyword evidence="10" id="KW-1185">Reference proteome</keyword>
<evidence type="ECO:0000259" key="8">
    <source>
        <dbReference type="PROSITE" id="PS51007"/>
    </source>
</evidence>
<evidence type="ECO:0000313" key="10">
    <source>
        <dbReference type="Proteomes" id="UP000000231"/>
    </source>
</evidence>
<dbReference type="GO" id="GO:0009055">
    <property type="term" value="F:electron transfer activity"/>
    <property type="evidence" value="ECO:0007669"/>
    <property type="project" value="InterPro"/>
</dbReference>